<dbReference type="Proteomes" id="UP000262195">
    <property type="component" value="Unassembled WGS sequence"/>
</dbReference>
<accession>A0A3D4S481</accession>
<evidence type="ECO:0000256" key="2">
    <source>
        <dbReference type="RuleBase" id="RU361185"/>
    </source>
</evidence>
<dbReference type="SUPFAM" id="SSF51011">
    <property type="entry name" value="Glycosyl hydrolase domain"/>
    <property type="match status" value="1"/>
</dbReference>
<dbReference type="STRING" id="1121105.GCA_000421665_00040"/>
<dbReference type="Gene3D" id="2.60.40.1180">
    <property type="entry name" value="Golgi alpha-mannosidase II"/>
    <property type="match status" value="2"/>
</dbReference>
<feature type="domain" description="Glycosyl hydrolase family 31 C-terminal" evidence="4">
    <location>
        <begin position="495"/>
        <end position="586"/>
    </location>
</feature>
<dbReference type="InterPro" id="IPR051816">
    <property type="entry name" value="Glycosyl_Hydrolase_31"/>
</dbReference>
<dbReference type="CDD" id="cd06595">
    <property type="entry name" value="GH31_u1"/>
    <property type="match status" value="1"/>
</dbReference>
<dbReference type="InterPro" id="IPR017853">
    <property type="entry name" value="GH"/>
</dbReference>
<evidence type="ECO:0000259" key="3">
    <source>
        <dbReference type="Pfam" id="PF01055"/>
    </source>
</evidence>
<dbReference type="Pfam" id="PF01055">
    <property type="entry name" value="Glyco_hydro_31_2nd"/>
    <property type="match status" value="1"/>
</dbReference>
<comment type="similarity">
    <text evidence="1 2">Belongs to the glycosyl hydrolase 31 family.</text>
</comment>
<evidence type="ECO:0000313" key="6">
    <source>
        <dbReference type="Proteomes" id="UP000262195"/>
    </source>
</evidence>
<dbReference type="SUPFAM" id="SSF51445">
    <property type="entry name" value="(Trans)glycosidases"/>
    <property type="match status" value="1"/>
</dbReference>
<protein>
    <submittedName>
        <fullName evidence="5">Alpha-xylosidase</fullName>
    </submittedName>
</protein>
<dbReference type="PANTHER" id="PTHR43863:SF2">
    <property type="entry name" value="MALTASE-GLUCOAMYLASE"/>
    <property type="match status" value="1"/>
</dbReference>
<organism evidence="5 6">
    <name type="scientific">Bavariicoccus seileri</name>
    <dbReference type="NCBI Taxonomy" id="549685"/>
    <lineage>
        <taxon>Bacteria</taxon>
        <taxon>Bacillati</taxon>
        <taxon>Bacillota</taxon>
        <taxon>Bacilli</taxon>
        <taxon>Lactobacillales</taxon>
        <taxon>Enterococcaceae</taxon>
        <taxon>Bavariicoccus</taxon>
    </lineage>
</organism>
<keyword evidence="2" id="KW-0326">Glycosidase</keyword>
<evidence type="ECO:0000256" key="1">
    <source>
        <dbReference type="ARBA" id="ARBA00007806"/>
    </source>
</evidence>
<proteinExistence type="inferred from homology"/>
<name>A0A3D4S481_9ENTE</name>
<reference evidence="5 6" key="1">
    <citation type="journal article" date="2018" name="Nat. Biotechnol.">
        <title>A standardized bacterial taxonomy based on genome phylogeny substantially revises the tree of life.</title>
        <authorList>
            <person name="Parks D.H."/>
            <person name="Chuvochina M."/>
            <person name="Waite D.W."/>
            <person name="Rinke C."/>
            <person name="Skarshewski A."/>
            <person name="Chaumeil P.A."/>
            <person name="Hugenholtz P."/>
        </authorList>
    </citation>
    <scope>NUCLEOTIDE SEQUENCE [LARGE SCALE GENOMIC DNA]</scope>
    <source>
        <strain evidence="5">UBA11306</strain>
    </source>
</reference>
<evidence type="ECO:0000259" key="4">
    <source>
        <dbReference type="Pfam" id="PF21365"/>
    </source>
</evidence>
<dbReference type="GO" id="GO:0004553">
    <property type="term" value="F:hydrolase activity, hydrolyzing O-glycosyl compounds"/>
    <property type="evidence" value="ECO:0007669"/>
    <property type="project" value="InterPro"/>
</dbReference>
<sequence length="775" mass="89126">MIEAKNNQVIGEKYRFTILTDRMIRMEYNEQGDFLDAPTQVVVNRNFGEADFKVNETDSDLEIITEAVHLYYKKGEKFTEHTLFADVKYSFSVFSNRWYYGHVGENLLGTLRTLDGVDGDAKLDNGILGKSGYATLDDSNSFLLSDDGEPLPRSSQGTDIYLFAYGRSYLDALKDFFKLTGETPLLPRYALGNWWSRYWKYDEEGYLALMDKFHAKKVPLSVSVIDMDWHLTEVPSRFGSGWTGYTWNKTLFPDPERFLKALHDRGLAVTLNVHPADGIRAFEECYPRVAERLGLDVTAEEPAIFDFTDTSFREVYFEEVHRPLEKEGTDFWWIDWQQGTTSSKAGLDPLWQLNHFHFEDIRKKDPLGIILSRYAGPGSHRYPIGFSGDAIISWKSLDFQPYMTATASNVGYAWWSHDIGGHMLGYKDEELSLRWLQFGVFSPINRLHSSSSAFTSKEPWEYNFVVENIMEDFLRLRHAFLPYLYSKNVSLHEQGIPLIKPMYYDYPEDEAAYHVPNEYLFGDQLLVLPITKPSNKTLELSKANLWLPEGDWYDFFSSDHYVGGTQLAIYRPIEKMPVFAKSGAIIPLDADPVATKTTELPETIEWRIYPGESNQFKLVEDKDGQRVETSLSIDEERGQLELITEGATEILPAKRNHVLKFMSSTAVKVTNSDDNDSKIAEITYDSEHKVTEVTLVPSAFSFNADLVDFQAVKVTDGLGTYQEILKRANIENQLKDYLWDRISHTDDRDKLFNVFNRLDDRELASALFEVLYTQK</sequence>
<feature type="domain" description="Glycoside hydrolase family 31 TIM barrel" evidence="3">
    <location>
        <begin position="183"/>
        <end position="486"/>
    </location>
</feature>
<dbReference type="AlphaFoldDB" id="A0A3D4S481"/>
<dbReference type="GO" id="GO:0005975">
    <property type="term" value="P:carbohydrate metabolic process"/>
    <property type="evidence" value="ECO:0007669"/>
    <property type="project" value="InterPro"/>
</dbReference>
<dbReference type="InterPro" id="IPR000322">
    <property type="entry name" value="Glyco_hydro_31_TIM"/>
</dbReference>
<dbReference type="EMBL" id="DQHO01000013">
    <property type="protein sequence ID" value="HCS93398.1"/>
    <property type="molecule type" value="Genomic_DNA"/>
</dbReference>
<comment type="caution">
    <text evidence="5">The sequence shown here is derived from an EMBL/GenBank/DDBJ whole genome shotgun (WGS) entry which is preliminary data.</text>
</comment>
<dbReference type="InterPro" id="IPR013780">
    <property type="entry name" value="Glyco_hydro_b"/>
</dbReference>
<gene>
    <name evidence="5" type="ORF">DIW15_01655</name>
</gene>
<evidence type="ECO:0000313" key="5">
    <source>
        <dbReference type="EMBL" id="HCS93398.1"/>
    </source>
</evidence>
<dbReference type="Pfam" id="PF21365">
    <property type="entry name" value="Glyco_hydro_31_3rd"/>
    <property type="match status" value="1"/>
</dbReference>
<dbReference type="InterPro" id="IPR048395">
    <property type="entry name" value="Glyco_hydro_31_C"/>
</dbReference>
<dbReference type="PANTHER" id="PTHR43863">
    <property type="entry name" value="HYDROLASE, PUTATIVE (AFU_ORTHOLOGUE AFUA_1G03140)-RELATED"/>
    <property type="match status" value="1"/>
</dbReference>
<keyword evidence="2" id="KW-0378">Hydrolase</keyword>
<dbReference type="Gene3D" id="3.20.20.80">
    <property type="entry name" value="Glycosidases"/>
    <property type="match status" value="1"/>
</dbReference>